<dbReference type="AlphaFoldDB" id="A0A4R6AJP9"/>
<dbReference type="Proteomes" id="UP000294562">
    <property type="component" value="Unassembled WGS sequence"/>
</dbReference>
<sequence>MESKKVVQTLRQIAKDSASARAVFGWLSEYTNNVLSSSVEHFEQQSTRWGRLHLDDQMVVTRKEAIAIMKQLDELMLGRFIVGRRGSDTRFEFWTPRSHIGKAAMGEIDRIDIHEEDVTLEDDEIIEMHRTLLANALELPVSAIRIKIKE</sequence>
<reference evidence="1 2" key="1">
    <citation type="submission" date="2019-03" db="EMBL/GenBank/DDBJ databases">
        <title>Rhodobacteraceae bacterium SM1902, a new member of the family Rhodobacteraceae isolated from Yantai.</title>
        <authorList>
            <person name="Sun Y."/>
        </authorList>
    </citation>
    <scope>NUCLEOTIDE SEQUENCE [LARGE SCALE GENOMIC DNA]</scope>
    <source>
        <strain evidence="1 2">SM1902</strain>
    </source>
</reference>
<comment type="caution">
    <text evidence="1">The sequence shown here is derived from an EMBL/GenBank/DDBJ whole genome shotgun (WGS) entry which is preliminary data.</text>
</comment>
<keyword evidence="2" id="KW-1185">Reference proteome</keyword>
<dbReference type="RefSeq" id="WP_133344576.1">
    <property type="nucleotide sequence ID" value="NZ_SMZO01000086.1"/>
</dbReference>
<evidence type="ECO:0000313" key="1">
    <source>
        <dbReference type="EMBL" id="TDL83767.1"/>
    </source>
</evidence>
<dbReference type="OrthoDB" id="8452580at2"/>
<protein>
    <submittedName>
        <fullName evidence="1">Uncharacterized protein</fullName>
    </submittedName>
</protein>
<dbReference type="EMBL" id="SMZO01000086">
    <property type="protein sequence ID" value="TDL83767.1"/>
    <property type="molecule type" value="Genomic_DNA"/>
</dbReference>
<proteinExistence type="predicted"/>
<accession>A0A4R6AJP9</accession>
<gene>
    <name evidence="1" type="ORF">E2L05_19345</name>
</gene>
<evidence type="ECO:0000313" key="2">
    <source>
        <dbReference type="Proteomes" id="UP000294562"/>
    </source>
</evidence>
<organism evidence="1 2">
    <name type="scientific">Meridianimarinicoccus aquatilis</name>
    <dbReference type="NCBI Taxonomy" id="2552766"/>
    <lineage>
        <taxon>Bacteria</taxon>
        <taxon>Pseudomonadati</taxon>
        <taxon>Pseudomonadota</taxon>
        <taxon>Alphaproteobacteria</taxon>
        <taxon>Rhodobacterales</taxon>
        <taxon>Paracoccaceae</taxon>
        <taxon>Meridianimarinicoccus</taxon>
    </lineage>
</organism>
<name>A0A4R6AJP9_9RHOB</name>